<organism evidence="2 3">
    <name type="scientific">Tumebacillus algifaecis</name>
    <dbReference type="NCBI Taxonomy" id="1214604"/>
    <lineage>
        <taxon>Bacteria</taxon>
        <taxon>Bacillati</taxon>
        <taxon>Bacillota</taxon>
        <taxon>Bacilli</taxon>
        <taxon>Bacillales</taxon>
        <taxon>Alicyclobacillaceae</taxon>
        <taxon>Tumebacillus</taxon>
    </lineage>
</organism>
<dbReference type="InterPro" id="IPR037401">
    <property type="entry name" value="SnoaL-like"/>
</dbReference>
<dbReference type="Gene3D" id="3.10.450.50">
    <property type="match status" value="1"/>
</dbReference>
<evidence type="ECO:0000313" key="2">
    <source>
        <dbReference type="EMBL" id="ASS74656.1"/>
    </source>
</evidence>
<dbReference type="Proteomes" id="UP000214688">
    <property type="component" value="Chromosome"/>
</dbReference>
<dbReference type="Pfam" id="PF13474">
    <property type="entry name" value="SnoaL_3"/>
    <property type="match status" value="1"/>
</dbReference>
<name>A0A223CZY9_9BACL</name>
<dbReference type="AlphaFoldDB" id="A0A223CZY9"/>
<keyword evidence="3" id="KW-1185">Reference proteome</keyword>
<dbReference type="EMBL" id="CP022657">
    <property type="protein sequence ID" value="ASS74656.1"/>
    <property type="molecule type" value="Genomic_DNA"/>
</dbReference>
<dbReference type="InterPro" id="IPR032710">
    <property type="entry name" value="NTF2-like_dom_sf"/>
</dbReference>
<protein>
    <recommendedName>
        <fullName evidence="1">SnoaL-like domain-containing protein</fullName>
    </recommendedName>
</protein>
<accession>A0A223CZY9</accession>
<sequence length="142" mass="16758">MKHRLSRTLRASNTSWEEYQLEFKDALQNHLDAITGKNLTAFLSTVQKDNISLILPNGKFINDRQEFETFHQNWFSDPDWSMECEILKTVVTSEMSVALLNVLYKDLDPQGQPYEKQYYLSLIFQQHDGNWLLVHDQNTFQN</sequence>
<dbReference type="KEGG" id="tab:CIG75_06515"/>
<evidence type="ECO:0000313" key="3">
    <source>
        <dbReference type="Proteomes" id="UP000214688"/>
    </source>
</evidence>
<dbReference type="SUPFAM" id="SSF54427">
    <property type="entry name" value="NTF2-like"/>
    <property type="match status" value="1"/>
</dbReference>
<evidence type="ECO:0000259" key="1">
    <source>
        <dbReference type="Pfam" id="PF13474"/>
    </source>
</evidence>
<feature type="domain" description="SnoaL-like" evidence="1">
    <location>
        <begin position="25"/>
        <end position="136"/>
    </location>
</feature>
<gene>
    <name evidence="2" type="ORF">CIG75_06515</name>
</gene>
<reference evidence="2 3" key="1">
    <citation type="journal article" date="2015" name="Int. J. Syst. Evol. Microbiol.">
        <title>Tumebacillus algifaecis sp. nov., isolated from decomposing algal scum.</title>
        <authorList>
            <person name="Wu Y.F."/>
            <person name="Zhang B."/>
            <person name="Xing P."/>
            <person name="Wu Q.L."/>
            <person name="Liu S.J."/>
        </authorList>
    </citation>
    <scope>NUCLEOTIDE SEQUENCE [LARGE SCALE GENOMIC DNA]</scope>
    <source>
        <strain evidence="2 3">THMBR28</strain>
    </source>
</reference>
<proteinExistence type="predicted"/>